<dbReference type="GO" id="GO:0071013">
    <property type="term" value="C:catalytic step 2 spliceosome"/>
    <property type="evidence" value="ECO:0007669"/>
    <property type="project" value="TreeGrafter"/>
</dbReference>
<evidence type="ECO:0000256" key="4">
    <source>
        <dbReference type="ARBA" id="ARBA00022728"/>
    </source>
</evidence>
<feature type="domain" description="Sm" evidence="9">
    <location>
        <begin position="2"/>
        <end position="72"/>
    </location>
</feature>
<dbReference type="VEuPathDB" id="MicrosporidiaDB:TUBRATIS_005810"/>
<evidence type="ECO:0000256" key="8">
    <source>
        <dbReference type="ARBA" id="ARBA00023274"/>
    </source>
</evidence>
<reference evidence="10 11" key="1">
    <citation type="submission" date="2018-10" db="EMBL/GenBank/DDBJ databases">
        <title>Draft genome sequence of the microsporidian Tubulinosema ratisbonensis.</title>
        <authorList>
            <person name="Polonais V."/>
            <person name="Peyretaillade E."/>
            <person name="Niehus S."/>
            <person name="Wawrzyniak I."/>
            <person name="Franchet A."/>
            <person name="Gaspin C."/>
            <person name="Reichstadt M."/>
            <person name="Belser C."/>
            <person name="Labadie K."/>
            <person name="Delbac F."/>
            <person name="Ferrandon D."/>
        </authorList>
    </citation>
    <scope>NUCLEOTIDE SEQUENCE [LARGE SCALE GENOMIC DNA]</scope>
    <source>
        <strain evidence="10 11">Franzen</strain>
    </source>
</reference>
<dbReference type="PROSITE" id="PS52002">
    <property type="entry name" value="SM"/>
    <property type="match status" value="1"/>
</dbReference>
<evidence type="ECO:0000256" key="7">
    <source>
        <dbReference type="ARBA" id="ARBA00023242"/>
    </source>
</evidence>
<keyword evidence="7" id="KW-0539">Nucleus</keyword>
<dbReference type="InterPro" id="IPR047575">
    <property type="entry name" value="Sm"/>
</dbReference>
<dbReference type="Gene3D" id="2.30.30.100">
    <property type="match status" value="1"/>
</dbReference>
<evidence type="ECO:0000256" key="3">
    <source>
        <dbReference type="ARBA" id="ARBA00022664"/>
    </source>
</evidence>
<comment type="subcellular location">
    <subcellularLocation>
        <location evidence="1">Nucleus</location>
    </subcellularLocation>
</comment>
<dbReference type="EMBL" id="RCSS01000127">
    <property type="protein sequence ID" value="RVD92896.1"/>
    <property type="molecule type" value="Genomic_DNA"/>
</dbReference>
<dbReference type="GO" id="GO:0003723">
    <property type="term" value="F:RNA binding"/>
    <property type="evidence" value="ECO:0007669"/>
    <property type="project" value="UniProtKB-KW"/>
</dbReference>
<name>A0A437API3_9MICR</name>
<evidence type="ECO:0000313" key="10">
    <source>
        <dbReference type="EMBL" id="RVD92896.1"/>
    </source>
</evidence>
<dbReference type="SUPFAM" id="SSF50182">
    <property type="entry name" value="Sm-like ribonucleoproteins"/>
    <property type="match status" value="1"/>
</dbReference>
<dbReference type="SMART" id="SM00651">
    <property type="entry name" value="Sm"/>
    <property type="match status" value="1"/>
</dbReference>
<evidence type="ECO:0000256" key="6">
    <source>
        <dbReference type="ARBA" id="ARBA00023187"/>
    </source>
</evidence>
<dbReference type="InterPro" id="IPR001163">
    <property type="entry name" value="Sm_dom_euk/arc"/>
</dbReference>
<keyword evidence="4" id="KW-0747">Spliceosome</keyword>
<dbReference type="Pfam" id="PF01423">
    <property type="entry name" value="LSM"/>
    <property type="match status" value="1"/>
</dbReference>
<dbReference type="PANTHER" id="PTHR13829">
    <property type="entry name" value="SNRNP CORE PROTEIN FAMILY MEMBER"/>
    <property type="match status" value="1"/>
</dbReference>
<evidence type="ECO:0000256" key="1">
    <source>
        <dbReference type="ARBA" id="ARBA00004123"/>
    </source>
</evidence>
<dbReference type="PANTHER" id="PTHR13829:SF2">
    <property type="entry name" value="U6 SNRNA-ASSOCIATED SM-LIKE PROTEIN LSM2"/>
    <property type="match status" value="1"/>
</dbReference>
<evidence type="ECO:0000313" key="11">
    <source>
        <dbReference type="Proteomes" id="UP000282876"/>
    </source>
</evidence>
<dbReference type="Proteomes" id="UP000282876">
    <property type="component" value="Unassembled WGS sequence"/>
</dbReference>
<accession>A0A437API3</accession>
<dbReference type="InterPro" id="IPR010920">
    <property type="entry name" value="LSM_dom_sf"/>
</dbReference>
<dbReference type="GO" id="GO:1990726">
    <property type="term" value="C:Lsm1-7-Pat1 complex"/>
    <property type="evidence" value="ECO:0007669"/>
    <property type="project" value="TreeGrafter"/>
</dbReference>
<organism evidence="10 11">
    <name type="scientific">Tubulinosema ratisbonensis</name>
    <dbReference type="NCBI Taxonomy" id="291195"/>
    <lineage>
        <taxon>Eukaryota</taxon>
        <taxon>Fungi</taxon>
        <taxon>Fungi incertae sedis</taxon>
        <taxon>Microsporidia</taxon>
        <taxon>Tubulinosematoidea</taxon>
        <taxon>Tubulinosematidae</taxon>
        <taxon>Tubulinosema</taxon>
    </lineage>
</organism>
<dbReference type="STRING" id="291195.A0A437API3"/>
<keyword evidence="11" id="KW-1185">Reference proteome</keyword>
<dbReference type="GO" id="GO:0071011">
    <property type="term" value="C:precatalytic spliceosome"/>
    <property type="evidence" value="ECO:0007669"/>
    <property type="project" value="TreeGrafter"/>
</dbReference>
<keyword evidence="5" id="KW-0694">RNA-binding</keyword>
<keyword evidence="8" id="KW-0687">Ribonucleoprotein</keyword>
<dbReference type="InterPro" id="IPR016654">
    <property type="entry name" value="U6_snRNA_Lsm2"/>
</dbReference>
<sequence>MLFYSFFKDNLDSKIEVILKNNTKITGILKSVDQYLNFILSEVITDIPYIPNLELCSIRGSSVRTVKIDNFDSDKLNDATRFRFV</sequence>
<proteinExistence type="inferred from homology"/>
<dbReference type="GO" id="GO:0000932">
    <property type="term" value="C:P-body"/>
    <property type="evidence" value="ECO:0007669"/>
    <property type="project" value="TreeGrafter"/>
</dbReference>
<evidence type="ECO:0000256" key="2">
    <source>
        <dbReference type="ARBA" id="ARBA00006850"/>
    </source>
</evidence>
<dbReference type="OrthoDB" id="10256176at2759"/>
<comment type="similarity">
    <text evidence="2">Belongs to the snRNP Sm proteins family.</text>
</comment>
<gene>
    <name evidence="10" type="ORF">TUBRATIS_005810</name>
</gene>
<dbReference type="AlphaFoldDB" id="A0A437API3"/>
<comment type="caution">
    <text evidence="10">The sequence shown here is derived from an EMBL/GenBank/DDBJ whole genome shotgun (WGS) entry which is preliminary data.</text>
</comment>
<protein>
    <submittedName>
        <fullName evidence="10">U6 snRNA-associated Sm LSm2</fullName>
    </submittedName>
</protein>
<evidence type="ECO:0000256" key="5">
    <source>
        <dbReference type="ARBA" id="ARBA00022884"/>
    </source>
</evidence>
<dbReference type="GO" id="GO:0000398">
    <property type="term" value="P:mRNA splicing, via spliceosome"/>
    <property type="evidence" value="ECO:0007669"/>
    <property type="project" value="TreeGrafter"/>
</dbReference>
<keyword evidence="3" id="KW-0507">mRNA processing</keyword>
<keyword evidence="6" id="KW-0508">mRNA splicing</keyword>
<dbReference type="GO" id="GO:0046540">
    <property type="term" value="C:U4/U6 x U5 tri-snRNP complex"/>
    <property type="evidence" value="ECO:0007669"/>
    <property type="project" value="TreeGrafter"/>
</dbReference>
<evidence type="ECO:0000259" key="9">
    <source>
        <dbReference type="PROSITE" id="PS52002"/>
    </source>
</evidence>
<dbReference type="GO" id="GO:0005688">
    <property type="term" value="C:U6 snRNP"/>
    <property type="evidence" value="ECO:0007669"/>
    <property type="project" value="TreeGrafter"/>
</dbReference>